<sequence length="67" mass="7577">QQESTCHELQIPCRVENDLCPMKLRSMFLIWDSLQGEMGQCLLVLEGTLETHDPQKKASDASSVQND</sequence>
<name>A0A0B6Y7Q0_9EUPU</name>
<dbReference type="EMBL" id="HACG01005283">
    <property type="protein sequence ID" value="CEK52148.1"/>
    <property type="molecule type" value="Transcribed_RNA"/>
</dbReference>
<proteinExistence type="predicted"/>
<accession>A0A0B6Y7Q0</accession>
<reference evidence="1" key="1">
    <citation type="submission" date="2014-12" db="EMBL/GenBank/DDBJ databases">
        <title>Insight into the proteome of Arion vulgaris.</title>
        <authorList>
            <person name="Aradska J."/>
            <person name="Bulat T."/>
            <person name="Smidak R."/>
            <person name="Sarate P."/>
            <person name="Gangsoo J."/>
            <person name="Sialana F."/>
            <person name="Bilban M."/>
            <person name="Lubec G."/>
        </authorList>
    </citation>
    <scope>NUCLEOTIDE SEQUENCE</scope>
    <source>
        <tissue evidence="1">Skin</tissue>
    </source>
</reference>
<organism evidence="1">
    <name type="scientific">Arion vulgaris</name>
    <dbReference type="NCBI Taxonomy" id="1028688"/>
    <lineage>
        <taxon>Eukaryota</taxon>
        <taxon>Metazoa</taxon>
        <taxon>Spiralia</taxon>
        <taxon>Lophotrochozoa</taxon>
        <taxon>Mollusca</taxon>
        <taxon>Gastropoda</taxon>
        <taxon>Heterobranchia</taxon>
        <taxon>Euthyneura</taxon>
        <taxon>Panpulmonata</taxon>
        <taxon>Eupulmonata</taxon>
        <taxon>Stylommatophora</taxon>
        <taxon>Helicina</taxon>
        <taxon>Arionoidea</taxon>
        <taxon>Arionidae</taxon>
        <taxon>Arion</taxon>
    </lineage>
</organism>
<feature type="non-terminal residue" evidence="1">
    <location>
        <position position="1"/>
    </location>
</feature>
<dbReference type="AlphaFoldDB" id="A0A0B6Y7Q0"/>
<evidence type="ECO:0000313" key="1">
    <source>
        <dbReference type="EMBL" id="CEK52148.1"/>
    </source>
</evidence>
<gene>
    <name evidence="1" type="primary">ORF15672</name>
</gene>
<protein>
    <submittedName>
        <fullName evidence="1">Uncharacterized protein</fullName>
    </submittedName>
</protein>
<feature type="non-terminal residue" evidence="1">
    <location>
        <position position="67"/>
    </location>
</feature>